<proteinExistence type="predicted"/>
<gene>
    <name evidence="1" type="ORF">NLI96_g10644</name>
</gene>
<sequence>MFSLDVGFDVEDMVEGEVRDKQLQIASRSAIRSNSSRAEEHGTASFRLSQSPVTINLSQMTYSTCLYKAIARLASNALAPLDIDEDIPHTPTAGQCAFAGKHSESLPLGTRVSPSRTELCFLTASMISRTDKIMRERAV</sequence>
<protein>
    <submittedName>
        <fullName evidence="1">Uncharacterized protein</fullName>
    </submittedName>
</protein>
<evidence type="ECO:0000313" key="1">
    <source>
        <dbReference type="EMBL" id="KAJ3477182.1"/>
    </source>
</evidence>
<dbReference type="EMBL" id="JANAWD010000623">
    <property type="protein sequence ID" value="KAJ3477182.1"/>
    <property type="molecule type" value="Genomic_DNA"/>
</dbReference>
<organism evidence="1 2">
    <name type="scientific">Meripilus lineatus</name>
    <dbReference type="NCBI Taxonomy" id="2056292"/>
    <lineage>
        <taxon>Eukaryota</taxon>
        <taxon>Fungi</taxon>
        <taxon>Dikarya</taxon>
        <taxon>Basidiomycota</taxon>
        <taxon>Agaricomycotina</taxon>
        <taxon>Agaricomycetes</taxon>
        <taxon>Polyporales</taxon>
        <taxon>Meripilaceae</taxon>
        <taxon>Meripilus</taxon>
    </lineage>
</organism>
<dbReference type="AlphaFoldDB" id="A0AAD5Y947"/>
<accession>A0AAD5Y947</accession>
<name>A0AAD5Y947_9APHY</name>
<reference evidence="1" key="1">
    <citation type="submission" date="2022-07" db="EMBL/GenBank/DDBJ databases">
        <title>Genome Sequence of Physisporinus lineatus.</title>
        <authorList>
            <person name="Buettner E."/>
        </authorList>
    </citation>
    <scope>NUCLEOTIDE SEQUENCE</scope>
    <source>
        <strain evidence="1">VT162</strain>
    </source>
</reference>
<dbReference type="Proteomes" id="UP001212997">
    <property type="component" value="Unassembled WGS sequence"/>
</dbReference>
<keyword evidence="2" id="KW-1185">Reference proteome</keyword>
<comment type="caution">
    <text evidence="1">The sequence shown here is derived from an EMBL/GenBank/DDBJ whole genome shotgun (WGS) entry which is preliminary data.</text>
</comment>
<evidence type="ECO:0000313" key="2">
    <source>
        <dbReference type="Proteomes" id="UP001212997"/>
    </source>
</evidence>